<dbReference type="SMART" id="SM00360">
    <property type="entry name" value="RRM"/>
    <property type="match status" value="1"/>
</dbReference>
<keyword evidence="4" id="KW-1185">Reference proteome</keyword>
<feature type="domain" description="RRM" evidence="3">
    <location>
        <begin position="22"/>
        <end position="104"/>
    </location>
</feature>
<name>A0A9J2P0H6_ASCLU</name>
<accession>A0A9J2P0H6</accession>
<dbReference type="InterPro" id="IPR012677">
    <property type="entry name" value="Nucleotide-bd_a/b_plait_sf"/>
</dbReference>
<dbReference type="Proteomes" id="UP000036681">
    <property type="component" value="Unplaced"/>
</dbReference>
<evidence type="ECO:0000256" key="2">
    <source>
        <dbReference type="SAM" id="MobiDB-lite"/>
    </source>
</evidence>
<dbReference type="Gene3D" id="2.40.50.90">
    <property type="match status" value="1"/>
</dbReference>
<dbReference type="Gene3D" id="3.30.70.330">
    <property type="match status" value="1"/>
</dbReference>
<dbReference type="InterPro" id="IPR035979">
    <property type="entry name" value="RBD_domain_sf"/>
</dbReference>
<feature type="region of interest" description="Disordered" evidence="2">
    <location>
        <begin position="170"/>
        <end position="189"/>
    </location>
</feature>
<dbReference type="GO" id="GO:0003723">
    <property type="term" value="F:RNA binding"/>
    <property type="evidence" value="ECO:0007669"/>
    <property type="project" value="UniProtKB-UniRule"/>
</dbReference>
<dbReference type="SUPFAM" id="SSF63748">
    <property type="entry name" value="Tudor/PWWP/MBT"/>
    <property type="match status" value="1"/>
</dbReference>
<evidence type="ECO:0000259" key="3">
    <source>
        <dbReference type="PROSITE" id="PS50102"/>
    </source>
</evidence>
<dbReference type="Pfam" id="PF00567">
    <property type="entry name" value="TUDOR"/>
    <property type="match status" value="1"/>
</dbReference>
<organism evidence="4 5">
    <name type="scientific">Ascaris lumbricoides</name>
    <name type="common">Giant roundworm</name>
    <dbReference type="NCBI Taxonomy" id="6252"/>
    <lineage>
        <taxon>Eukaryota</taxon>
        <taxon>Metazoa</taxon>
        <taxon>Ecdysozoa</taxon>
        <taxon>Nematoda</taxon>
        <taxon>Chromadorea</taxon>
        <taxon>Rhabditida</taxon>
        <taxon>Spirurina</taxon>
        <taxon>Ascaridomorpha</taxon>
        <taxon>Ascaridoidea</taxon>
        <taxon>Ascarididae</taxon>
        <taxon>Ascaris</taxon>
    </lineage>
</organism>
<evidence type="ECO:0000313" key="5">
    <source>
        <dbReference type="WBParaSite" id="ALUE_0000330501-mRNA-1"/>
    </source>
</evidence>
<dbReference type="Gene3D" id="2.30.30.140">
    <property type="match status" value="1"/>
</dbReference>
<dbReference type="SUPFAM" id="SSF54928">
    <property type="entry name" value="RNA-binding domain, RBD"/>
    <property type="match status" value="1"/>
</dbReference>
<proteinExistence type="predicted"/>
<reference evidence="5" key="1">
    <citation type="submission" date="2023-03" db="UniProtKB">
        <authorList>
            <consortium name="WormBaseParasite"/>
        </authorList>
    </citation>
    <scope>IDENTIFICATION</scope>
</reference>
<dbReference type="InterPro" id="IPR035437">
    <property type="entry name" value="SNase_OB-fold_sf"/>
</dbReference>
<evidence type="ECO:0000313" key="4">
    <source>
        <dbReference type="Proteomes" id="UP000036681"/>
    </source>
</evidence>
<dbReference type="CDD" id="cd00590">
    <property type="entry name" value="RRM_SF"/>
    <property type="match status" value="1"/>
</dbReference>
<protein>
    <submittedName>
        <fullName evidence="5">RRM domain-containing protein</fullName>
    </submittedName>
</protein>
<keyword evidence="1" id="KW-0694">RNA-binding</keyword>
<dbReference type="AlphaFoldDB" id="A0A9J2P0H6"/>
<dbReference type="Pfam" id="PF00076">
    <property type="entry name" value="RRM_1"/>
    <property type="match status" value="1"/>
</dbReference>
<dbReference type="InterPro" id="IPR000504">
    <property type="entry name" value="RRM_dom"/>
</dbReference>
<dbReference type="GO" id="GO:0005737">
    <property type="term" value="C:cytoplasm"/>
    <property type="evidence" value="ECO:0007669"/>
    <property type="project" value="UniProtKB-ARBA"/>
</dbReference>
<sequence>MHIAPSNRSERQLPFVGGPREKCLYVSGIPTDWDEWCLFDVFHRIGFVNNVTLPRNAEGGRYGYGFVDMMTLADVDSVKKRLDANGRLFVDSLDHPLEVSCARAKQDHHSYRANNADHAPTHHSHRQYMSRESGIAECGDRELPDGQLKRGEVHRSSRIVRIGDKAATNRGGRSVDWMSESDARSKPIPRHGSCDGFRFHAAIHRNADLPRKQTVPVNIVVSSVGIRNSPPVFYVILKESDMEEDMKLETMLEEHFTTTKPMDHVEDEELVVVKREDSDLGDTLLRAFVTDVKGSEVTVFALDTAERLAVPLSHLRPFTTELTRVLFKAIPCSFFGISAMKEKFAETAFRLLRWANSNAEVKVKLISFDGFFNLVQVFIAEGHASSHISVGFIVLIEGFVILVCTGKGDGFIVDDFGQKLSENGLCNYAPPAEQRIVYSREELLQLAPIQVLSLRLIDSLFFQEKQFQPHY</sequence>
<dbReference type="InterPro" id="IPR002999">
    <property type="entry name" value="Tudor"/>
</dbReference>
<dbReference type="PROSITE" id="PS50102">
    <property type="entry name" value="RRM"/>
    <property type="match status" value="1"/>
</dbReference>
<evidence type="ECO:0000256" key="1">
    <source>
        <dbReference type="PROSITE-ProRule" id="PRU00176"/>
    </source>
</evidence>
<dbReference type="WBParaSite" id="ALUE_0000330501-mRNA-1">
    <property type="protein sequence ID" value="ALUE_0000330501-mRNA-1"/>
    <property type="gene ID" value="ALUE_0000330501"/>
</dbReference>